<sequence length="64" mass="6707">MTSGGINSTGVNSLELDAARILALAAAIDQASELLRILGKGWDTTLFVLYPMSRLSVARLTAAT</sequence>
<organism evidence="1 2">
    <name type="scientific">Laspinema olomoucense D3b</name>
    <dbReference type="NCBI Taxonomy" id="2953688"/>
    <lineage>
        <taxon>Bacteria</taxon>
        <taxon>Bacillati</taxon>
        <taxon>Cyanobacteriota</taxon>
        <taxon>Cyanophyceae</taxon>
        <taxon>Oscillatoriophycideae</taxon>
        <taxon>Oscillatoriales</taxon>
        <taxon>Laspinemataceae</taxon>
        <taxon>Laspinema</taxon>
        <taxon>Laspinema olomoucense</taxon>
    </lineage>
</organism>
<dbReference type="EMBL" id="JAMXFA010000025">
    <property type="protein sequence ID" value="MCT7979646.1"/>
    <property type="molecule type" value="Genomic_DNA"/>
</dbReference>
<name>A0ABT2NAC1_9CYAN</name>
<protein>
    <submittedName>
        <fullName evidence="1">Uncharacterized protein</fullName>
    </submittedName>
</protein>
<reference evidence="1 2" key="1">
    <citation type="journal article" date="2022" name="Front. Microbiol.">
        <title>High genomic differentiation and limited gene flow indicate recent cryptic speciation within the genus Laspinema (cyanobacteria).</title>
        <authorList>
            <person name="Stanojkovic A."/>
            <person name="Skoupy S."/>
            <person name="Skaloud P."/>
            <person name="Dvorak P."/>
        </authorList>
    </citation>
    <scope>NUCLEOTIDE SEQUENCE [LARGE SCALE GENOMIC DNA]</scope>
    <source>
        <strain evidence="1 2">D3b</strain>
    </source>
</reference>
<keyword evidence="2" id="KW-1185">Reference proteome</keyword>
<comment type="caution">
    <text evidence="1">The sequence shown here is derived from an EMBL/GenBank/DDBJ whole genome shotgun (WGS) entry which is preliminary data.</text>
</comment>
<dbReference type="RefSeq" id="WP_261236338.1">
    <property type="nucleotide sequence ID" value="NZ_JAMXFA010000025.1"/>
</dbReference>
<evidence type="ECO:0000313" key="1">
    <source>
        <dbReference type="EMBL" id="MCT7979646.1"/>
    </source>
</evidence>
<evidence type="ECO:0000313" key="2">
    <source>
        <dbReference type="Proteomes" id="UP001525961"/>
    </source>
</evidence>
<gene>
    <name evidence="1" type="ORF">NG792_18170</name>
</gene>
<proteinExistence type="predicted"/>
<accession>A0ABT2NAC1</accession>
<dbReference type="Proteomes" id="UP001525961">
    <property type="component" value="Unassembled WGS sequence"/>
</dbReference>